<keyword evidence="3" id="KW-1185">Reference proteome</keyword>
<reference evidence="2" key="1">
    <citation type="journal article" date="2021" name="Proc. Natl. Acad. Sci. U.S.A.">
        <title>Three genomes in the algal genus Volvox reveal the fate of a haploid sex-determining region after a transition to homothallism.</title>
        <authorList>
            <person name="Yamamoto K."/>
            <person name="Hamaji T."/>
            <person name="Kawai-Toyooka H."/>
            <person name="Matsuzaki R."/>
            <person name="Takahashi F."/>
            <person name="Nishimura Y."/>
            <person name="Kawachi M."/>
            <person name="Noguchi H."/>
            <person name="Minakuchi Y."/>
            <person name="Umen J.G."/>
            <person name="Toyoda A."/>
            <person name="Nozaki H."/>
        </authorList>
    </citation>
    <scope>NUCLEOTIDE SEQUENCE</scope>
    <source>
        <strain evidence="2">NIES-3780</strain>
    </source>
</reference>
<feature type="compositionally biased region" description="Low complexity" evidence="1">
    <location>
        <begin position="46"/>
        <end position="64"/>
    </location>
</feature>
<comment type="caution">
    <text evidence="2">The sequence shown here is derived from an EMBL/GenBank/DDBJ whole genome shotgun (WGS) entry which is preliminary data.</text>
</comment>
<dbReference type="Proteomes" id="UP000747399">
    <property type="component" value="Unassembled WGS sequence"/>
</dbReference>
<proteinExistence type="predicted"/>
<name>A0A8J4AXL7_9CHLO</name>
<dbReference type="AlphaFoldDB" id="A0A8J4AXL7"/>
<sequence length="161" mass="16732">MFLKPYVLNNKMLSFYFLISSNTHLRNMTQGSTYATPDAPRTTAPGRSRVVSMSSRGTSSGGSCRATAVHGLDRRLRYHLPASASAGCSSILRARTPKTGVGGEVAAAVAAAVGRLVLPAAAPPPAPALAAPPFPFPPPPWPCGCISGSRTSRQRPDSNSA</sequence>
<feature type="region of interest" description="Disordered" evidence="1">
    <location>
        <begin position="30"/>
        <end position="64"/>
    </location>
</feature>
<evidence type="ECO:0000256" key="1">
    <source>
        <dbReference type="SAM" id="MobiDB-lite"/>
    </source>
</evidence>
<protein>
    <submittedName>
        <fullName evidence="2">Uncharacterized protein</fullName>
    </submittedName>
</protein>
<evidence type="ECO:0000313" key="3">
    <source>
        <dbReference type="Proteomes" id="UP000747399"/>
    </source>
</evidence>
<gene>
    <name evidence="2" type="ORF">Vafri_6250</name>
</gene>
<accession>A0A8J4AXL7</accession>
<evidence type="ECO:0000313" key="2">
    <source>
        <dbReference type="EMBL" id="GIL49949.1"/>
    </source>
</evidence>
<dbReference type="EMBL" id="BNCO01000008">
    <property type="protein sequence ID" value="GIL49949.1"/>
    <property type="molecule type" value="Genomic_DNA"/>
</dbReference>
<organism evidence="2 3">
    <name type="scientific">Volvox africanus</name>
    <dbReference type="NCBI Taxonomy" id="51714"/>
    <lineage>
        <taxon>Eukaryota</taxon>
        <taxon>Viridiplantae</taxon>
        <taxon>Chlorophyta</taxon>
        <taxon>core chlorophytes</taxon>
        <taxon>Chlorophyceae</taxon>
        <taxon>CS clade</taxon>
        <taxon>Chlamydomonadales</taxon>
        <taxon>Volvocaceae</taxon>
        <taxon>Volvox</taxon>
    </lineage>
</organism>